<dbReference type="AlphaFoldDB" id="A0AA51RAD0"/>
<evidence type="ECO:0000313" key="2">
    <source>
        <dbReference type="Proteomes" id="UP001230496"/>
    </source>
</evidence>
<evidence type="ECO:0008006" key="3">
    <source>
        <dbReference type="Google" id="ProtNLM"/>
    </source>
</evidence>
<reference evidence="1 2" key="1">
    <citation type="submission" date="2023-08" db="EMBL/GenBank/DDBJ databases">
        <title>Comparative genomics and taxonomic characterization of three novel marine species of genus Marivirga.</title>
        <authorList>
            <person name="Muhammad N."/>
            <person name="Kim S.-G."/>
        </authorList>
    </citation>
    <scope>NUCLEOTIDE SEQUENCE [LARGE SCALE GENOMIC DNA]</scope>
    <source>
        <strain evidence="1 2">BDSF4-3</strain>
    </source>
</reference>
<keyword evidence="2" id="KW-1185">Reference proteome</keyword>
<dbReference type="KEGG" id="msaa:QYS49_36845"/>
<dbReference type="EMBL" id="CP129971">
    <property type="protein sequence ID" value="WMN11011.1"/>
    <property type="molecule type" value="Genomic_DNA"/>
</dbReference>
<accession>A0AA51RAD0</accession>
<organism evidence="1 2">
    <name type="scientific">Marivirga salinarum</name>
    <dbReference type="NCBI Taxonomy" id="3059078"/>
    <lineage>
        <taxon>Bacteria</taxon>
        <taxon>Pseudomonadati</taxon>
        <taxon>Bacteroidota</taxon>
        <taxon>Cytophagia</taxon>
        <taxon>Cytophagales</taxon>
        <taxon>Marivirgaceae</taxon>
        <taxon>Marivirga</taxon>
    </lineage>
</organism>
<proteinExistence type="predicted"/>
<gene>
    <name evidence="1" type="ORF">QYS49_36845</name>
</gene>
<name>A0AA51RAD0_9BACT</name>
<evidence type="ECO:0000313" key="1">
    <source>
        <dbReference type="EMBL" id="WMN11011.1"/>
    </source>
</evidence>
<dbReference type="RefSeq" id="WP_308347712.1">
    <property type="nucleotide sequence ID" value="NZ_CP129971.1"/>
</dbReference>
<sequence length="180" mass="19865">MKNLFITSAILLASLYIPYYGFSQEIGIAVDMEQIDGNNENLANLKNDEFINSAILVQLGDENSAFIKQAGLNTITAKQVGIQNSLYLIHSNFGGQFTLNQNGDLNHYNGELNGTHIEALITQNGNSNTINQQVSGDHLLYEIIQEGQHNSISHTSNKLSSSDLKIQQRGNKMQLIIKSN</sequence>
<dbReference type="Proteomes" id="UP001230496">
    <property type="component" value="Chromosome"/>
</dbReference>
<protein>
    <recommendedName>
        <fullName evidence="3">Curlin associated repeat-containing protein</fullName>
    </recommendedName>
</protein>